<dbReference type="EMBL" id="CP162512">
    <property type="protein sequence ID" value="XDI07564.1"/>
    <property type="molecule type" value="Genomic_DNA"/>
</dbReference>
<keyword evidence="1" id="KW-0812">Transmembrane</keyword>
<evidence type="ECO:0000313" key="2">
    <source>
        <dbReference type="EMBL" id="XDI07564.1"/>
    </source>
</evidence>
<gene>
    <name evidence="2" type="ORF">ABFY20_19820</name>
</gene>
<proteinExistence type="predicted"/>
<dbReference type="AlphaFoldDB" id="A0AB39BM43"/>
<feature type="transmembrane region" description="Helical" evidence="1">
    <location>
        <begin position="20"/>
        <end position="39"/>
    </location>
</feature>
<name>A0AB39BM43_9MICO</name>
<evidence type="ECO:0000256" key="1">
    <source>
        <dbReference type="SAM" id="Phobius"/>
    </source>
</evidence>
<dbReference type="InterPro" id="IPR046151">
    <property type="entry name" value="DUF6153"/>
</dbReference>
<keyword evidence="1" id="KW-1133">Transmembrane helix</keyword>
<dbReference type="Pfam" id="PF19650">
    <property type="entry name" value="DUF6153"/>
    <property type="match status" value="1"/>
</dbReference>
<keyword evidence="1" id="KW-0472">Membrane</keyword>
<geneLocation type="plasmid" evidence="2">
    <name>unnamed1</name>
</geneLocation>
<sequence length="160" mass="16478">MTTEGIRDLPSRSEIIHRSLFAIGVVVAVIVGLLAMHTMSSTPSGHGEPSAVAMTTAHHEAEPGANSHVMAHDAASASASASASEGVCSGECSPAHDMVGMVCVLALLLGGLVTLTLLIRDSATTSVIRQLIINRRAIPAAGTSDFRDPPDLTKLSISRT</sequence>
<accession>A0AB39BM43</accession>
<organism evidence="2">
    <name type="scientific">Herbiconiux sp. A18JL235</name>
    <dbReference type="NCBI Taxonomy" id="3152363"/>
    <lineage>
        <taxon>Bacteria</taxon>
        <taxon>Bacillati</taxon>
        <taxon>Actinomycetota</taxon>
        <taxon>Actinomycetes</taxon>
        <taxon>Micrococcales</taxon>
        <taxon>Microbacteriaceae</taxon>
        <taxon>Herbiconiux</taxon>
    </lineage>
</organism>
<dbReference type="RefSeq" id="WP_368499927.1">
    <property type="nucleotide sequence ID" value="NZ_CP162512.1"/>
</dbReference>
<feature type="transmembrane region" description="Helical" evidence="1">
    <location>
        <begin position="99"/>
        <end position="119"/>
    </location>
</feature>
<keyword evidence="2" id="KW-0614">Plasmid</keyword>
<protein>
    <submittedName>
        <fullName evidence="2">DUF6153 family protein</fullName>
    </submittedName>
</protein>
<reference evidence="2" key="1">
    <citation type="submission" date="2024-05" db="EMBL/GenBank/DDBJ databases">
        <title>Herbiconiux sp. A18JL235.</title>
        <authorList>
            <person name="Zhang G."/>
        </authorList>
    </citation>
    <scope>NUCLEOTIDE SEQUENCE</scope>
    <source>
        <strain evidence="2">A18JL235</strain>
        <plasmid evidence="2">unnamed1</plasmid>
    </source>
</reference>